<protein>
    <submittedName>
        <fullName evidence="2">Uncharacterized protein</fullName>
    </submittedName>
</protein>
<reference evidence="2" key="1">
    <citation type="submission" date="2021-05" db="EMBL/GenBank/DDBJ databases">
        <title>Energy efficiency and biological interactions define the core microbiome of deep oligotrophic groundwater.</title>
        <authorList>
            <person name="Mehrshad M."/>
            <person name="Lopez-Fernandez M."/>
            <person name="Bell E."/>
            <person name="Bernier-Latmani R."/>
            <person name="Bertilsson S."/>
            <person name="Dopson M."/>
        </authorList>
    </citation>
    <scope>NUCLEOTIDE SEQUENCE</scope>
    <source>
        <strain evidence="2">Modern_marine.mb.64</strain>
    </source>
</reference>
<name>A0A948S0E2_UNCEI</name>
<keyword evidence="1" id="KW-0472">Membrane</keyword>
<gene>
    <name evidence="2" type="ORF">KJ970_18800</name>
</gene>
<keyword evidence="1" id="KW-1133">Transmembrane helix</keyword>
<feature type="transmembrane region" description="Helical" evidence="1">
    <location>
        <begin position="29"/>
        <end position="47"/>
    </location>
</feature>
<organism evidence="2 3">
    <name type="scientific">Eiseniibacteriota bacterium</name>
    <dbReference type="NCBI Taxonomy" id="2212470"/>
    <lineage>
        <taxon>Bacteria</taxon>
        <taxon>Candidatus Eiseniibacteriota</taxon>
    </lineage>
</organism>
<dbReference type="AlphaFoldDB" id="A0A948S0E2"/>
<comment type="caution">
    <text evidence="2">The sequence shown here is derived from an EMBL/GenBank/DDBJ whole genome shotgun (WGS) entry which is preliminary data.</text>
</comment>
<evidence type="ECO:0000256" key="1">
    <source>
        <dbReference type="SAM" id="Phobius"/>
    </source>
</evidence>
<sequence>MKPKETILFPGNGRPMARCGKRAGNRFHFAWWLVPLACIYFALLVQIETQLCSSCQRVEKLEFQRDSLRTEALMAVRDLKTDLALDSILPALKYLNLERSVPDQIASVVTPVPETTSTAWAALMPSHWLEIKVPHGRNTPTAEETEYVNRALFTAPGVRNP</sequence>
<accession>A0A948S0E2</accession>
<proteinExistence type="predicted"/>
<dbReference type="EMBL" id="JAHJDP010000107">
    <property type="protein sequence ID" value="MBU2692972.1"/>
    <property type="molecule type" value="Genomic_DNA"/>
</dbReference>
<dbReference type="Proteomes" id="UP000777784">
    <property type="component" value="Unassembled WGS sequence"/>
</dbReference>
<keyword evidence="1" id="KW-0812">Transmembrane</keyword>
<evidence type="ECO:0000313" key="2">
    <source>
        <dbReference type="EMBL" id="MBU2692972.1"/>
    </source>
</evidence>
<evidence type="ECO:0000313" key="3">
    <source>
        <dbReference type="Proteomes" id="UP000777784"/>
    </source>
</evidence>